<name>A0A383RHU2_PAEAL</name>
<protein>
    <submittedName>
        <fullName evidence="2">Uncharacterized protein</fullName>
    </submittedName>
</protein>
<evidence type="ECO:0000313" key="2">
    <source>
        <dbReference type="EMBL" id="SYX86520.1"/>
    </source>
</evidence>
<feature type="region of interest" description="Disordered" evidence="1">
    <location>
        <begin position="60"/>
        <end position="85"/>
    </location>
</feature>
<dbReference type="Proteomes" id="UP000304148">
    <property type="component" value="Chromosome"/>
</dbReference>
<gene>
    <name evidence="2" type="ORF">PBLR_14946</name>
</gene>
<accession>A0A383RHU2</accession>
<dbReference type="RefSeq" id="WP_138188434.1">
    <property type="nucleotide sequence ID" value="NZ_LS992241.1"/>
</dbReference>
<organism evidence="2 3">
    <name type="scientific">Paenibacillus alvei</name>
    <name type="common">Bacillus alvei</name>
    <dbReference type="NCBI Taxonomy" id="44250"/>
    <lineage>
        <taxon>Bacteria</taxon>
        <taxon>Bacillati</taxon>
        <taxon>Bacillota</taxon>
        <taxon>Bacilli</taxon>
        <taxon>Bacillales</taxon>
        <taxon>Paenibacillaceae</taxon>
        <taxon>Paenibacillus</taxon>
    </lineage>
</organism>
<feature type="compositionally biased region" description="Basic and acidic residues" evidence="1">
    <location>
        <begin position="70"/>
        <end position="82"/>
    </location>
</feature>
<proteinExistence type="predicted"/>
<sequence>MNKFTKVILSTTLITGGIVAGSILGMNVFAADTTPGTSSDPLVTKSYVDQQVKALIQAELKKGNTGNDSSNKDKDNSKKDQLEADTTSNTELKVVTVKSGQKLVAKAGTEIIVRNGKAVITSPDENGVPDVTAGTDIKSGQAVATNHLLLFPRDGRGVMPDPQQENGLIVMVRGGYSVVQKAE</sequence>
<dbReference type="EMBL" id="LS992241">
    <property type="protein sequence ID" value="SYX86520.1"/>
    <property type="molecule type" value="Genomic_DNA"/>
</dbReference>
<dbReference type="AlphaFoldDB" id="A0A383RHU2"/>
<evidence type="ECO:0000256" key="1">
    <source>
        <dbReference type="SAM" id="MobiDB-lite"/>
    </source>
</evidence>
<reference evidence="3" key="1">
    <citation type="submission" date="2018-08" db="EMBL/GenBank/DDBJ databases">
        <authorList>
            <person name="Chevrot R."/>
        </authorList>
    </citation>
    <scope>NUCLEOTIDE SEQUENCE [LARGE SCALE GENOMIC DNA]</scope>
</reference>
<evidence type="ECO:0000313" key="3">
    <source>
        <dbReference type="Proteomes" id="UP000304148"/>
    </source>
</evidence>